<feature type="transmembrane region" description="Helical" evidence="8">
    <location>
        <begin position="231"/>
        <end position="252"/>
    </location>
</feature>
<feature type="transmembrane region" description="Helical" evidence="8">
    <location>
        <begin position="108"/>
        <end position="128"/>
    </location>
</feature>
<name>A0A402BCG4_9CHLR</name>
<dbReference type="InterPro" id="IPR004638">
    <property type="entry name" value="EmrB-like"/>
</dbReference>
<dbReference type="GO" id="GO:0005886">
    <property type="term" value="C:plasma membrane"/>
    <property type="evidence" value="ECO:0007669"/>
    <property type="project" value="UniProtKB-SubCell"/>
</dbReference>
<feature type="transmembrane region" description="Helical" evidence="8">
    <location>
        <begin position="273"/>
        <end position="294"/>
    </location>
</feature>
<dbReference type="PROSITE" id="PS50850">
    <property type="entry name" value="MFS"/>
    <property type="match status" value="1"/>
</dbReference>
<evidence type="ECO:0000259" key="9">
    <source>
        <dbReference type="PROSITE" id="PS50850"/>
    </source>
</evidence>
<feature type="transmembrane region" description="Helical" evidence="8">
    <location>
        <begin position="458"/>
        <end position="476"/>
    </location>
</feature>
<dbReference type="InterPro" id="IPR011701">
    <property type="entry name" value="MFS"/>
</dbReference>
<feature type="transmembrane region" description="Helical" evidence="8">
    <location>
        <begin position="399"/>
        <end position="425"/>
    </location>
</feature>
<keyword evidence="6 8" id="KW-1133">Transmembrane helix</keyword>
<evidence type="ECO:0000256" key="4">
    <source>
        <dbReference type="ARBA" id="ARBA00022475"/>
    </source>
</evidence>
<evidence type="ECO:0000313" key="11">
    <source>
        <dbReference type="Proteomes" id="UP000287171"/>
    </source>
</evidence>
<dbReference type="GO" id="GO:0022857">
    <property type="term" value="F:transmembrane transporter activity"/>
    <property type="evidence" value="ECO:0007669"/>
    <property type="project" value="InterPro"/>
</dbReference>
<protein>
    <submittedName>
        <fullName evidence="10">MFS transporter</fullName>
    </submittedName>
</protein>
<dbReference type="EMBL" id="BIFT01000001">
    <property type="protein sequence ID" value="GCE28977.1"/>
    <property type="molecule type" value="Genomic_DNA"/>
</dbReference>
<keyword evidence="7 8" id="KW-0472">Membrane</keyword>
<dbReference type="InterPro" id="IPR020846">
    <property type="entry name" value="MFS_dom"/>
</dbReference>
<feature type="transmembrane region" description="Helical" evidence="8">
    <location>
        <begin position="15"/>
        <end position="40"/>
    </location>
</feature>
<dbReference type="OrthoDB" id="9812221at2"/>
<reference evidence="11" key="1">
    <citation type="submission" date="2018-12" db="EMBL/GenBank/DDBJ databases">
        <title>Tengunoibacter tsumagoiensis gen. nov., sp. nov., Dictyobacter kobayashii sp. nov., D. alpinus sp. nov., and D. joshuensis sp. nov. and description of Dictyobacteraceae fam. nov. within the order Ktedonobacterales isolated from Tengu-no-mugimeshi.</title>
        <authorList>
            <person name="Wang C.M."/>
            <person name="Zheng Y."/>
            <person name="Sakai Y."/>
            <person name="Toyoda A."/>
            <person name="Minakuchi Y."/>
            <person name="Abe K."/>
            <person name="Yokota A."/>
            <person name="Yabe S."/>
        </authorList>
    </citation>
    <scope>NUCLEOTIDE SEQUENCE [LARGE SCALE GENOMIC DNA]</scope>
    <source>
        <strain evidence="11">Uno16</strain>
    </source>
</reference>
<evidence type="ECO:0000256" key="2">
    <source>
        <dbReference type="ARBA" id="ARBA00008537"/>
    </source>
</evidence>
<feature type="domain" description="Major facilitator superfamily (MFS) profile" evidence="9">
    <location>
        <begin position="17"/>
        <end position="481"/>
    </location>
</feature>
<evidence type="ECO:0000256" key="3">
    <source>
        <dbReference type="ARBA" id="ARBA00022448"/>
    </source>
</evidence>
<keyword evidence="5 8" id="KW-0812">Transmembrane</keyword>
<evidence type="ECO:0000256" key="6">
    <source>
        <dbReference type="ARBA" id="ARBA00022989"/>
    </source>
</evidence>
<feature type="transmembrane region" description="Helical" evidence="8">
    <location>
        <begin position="171"/>
        <end position="191"/>
    </location>
</feature>
<feature type="transmembrane region" description="Helical" evidence="8">
    <location>
        <begin position="140"/>
        <end position="165"/>
    </location>
</feature>
<evidence type="ECO:0000256" key="7">
    <source>
        <dbReference type="ARBA" id="ARBA00023136"/>
    </source>
</evidence>
<dbReference type="InterPro" id="IPR005829">
    <property type="entry name" value="Sugar_transporter_CS"/>
</dbReference>
<dbReference type="PRINTS" id="PR01036">
    <property type="entry name" value="TCRTETB"/>
</dbReference>
<dbReference type="CDD" id="cd17503">
    <property type="entry name" value="MFS_LmrB_MDR_like"/>
    <property type="match status" value="1"/>
</dbReference>
<dbReference type="PROSITE" id="PS00217">
    <property type="entry name" value="SUGAR_TRANSPORT_2"/>
    <property type="match status" value="1"/>
</dbReference>
<gene>
    <name evidence="10" type="ORF">KDA_44610</name>
</gene>
<dbReference type="Proteomes" id="UP000287171">
    <property type="component" value="Unassembled WGS sequence"/>
</dbReference>
<evidence type="ECO:0000256" key="5">
    <source>
        <dbReference type="ARBA" id="ARBA00022692"/>
    </source>
</evidence>
<dbReference type="PANTHER" id="PTHR42718">
    <property type="entry name" value="MAJOR FACILITATOR SUPERFAMILY MULTIDRUG TRANSPORTER MFSC"/>
    <property type="match status" value="1"/>
</dbReference>
<keyword evidence="3" id="KW-0813">Transport</keyword>
<organism evidence="10 11">
    <name type="scientific">Dictyobacter alpinus</name>
    <dbReference type="NCBI Taxonomy" id="2014873"/>
    <lineage>
        <taxon>Bacteria</taxon>
        <taxon>Bacillati</taxon>
        <taxon>Chloroflexota</taxon>
        <taxon>Ktedonobacteria</taxon>
        <taxon>Ktedonobacterales</taxon>
        <taxon>Dictyobacteraceae</taxon>
        <taxon>Dictyobacter</taxon>
    </lineage>
</organism>
<feature type="transmembrane region" description="Helical" evidence="8">
    <location>
        <begin position="52"/>
        <end position="71"/>
    </location>
</feature>
<dbReference type="Pfam" id="PF07690">
    <property type="entry name" value="MFS_1"/>
    <property type="match status" value="1"/>
</dbReference>
<keyword evidence="11" id="KW-1185">Reference proteome</keyword>
<feature type="transmembrane region" description="Helical" evidence="8">
    <location>
        <begin position="306"/>
        <end position="327"/>
    </location>
</feature>
<evidence type="ECO:0000256" key="8">
    <source>
        <dbReference type="SAM" id="Phobius"/>
    </source>
</evidence>
<feature type="transmembrane region" description="Helical" evidence="8">
    <location>
        <begin position="363"/>
        <end position="387"/>
    </location>
</feature>
<evidence type="ECO:0000313" key="10">
    <source>
        <dbReference type="EMBL" id="GCE28977.1"/>
    </source>
</evidence>
<proteinExistence type="inferred from homology"/>
<comment type="subcellular location">
    <subcellularLocation>
        <location evidence="1">Cell membrane</location>
        <topology evidence="1">Multi-pass membrane protein</topology>
    </subcellularLocation>
</comment>
<dbReference type="RefSeq" id="WP_126629136.1">
    <property type="nucleotide sequence ID" value="NZ_BIFT01000001.1"/>
</dbReference>
<comment type="caution">
    <text evidence="10">The sequence shown here is derived from an EMBL/GenBank/DDBJ whole genome shotgun (WGS) entry which is preliminary data.</text>
</comment>
<dbReference type="AlphaFoldDB" id="A0A402BCG4"/>
<dbReference type="Gene3D" id="1.20.1720.10">
    <property type="entry name" value="Multidrug resistance protein D"/>
    <property type="match status" value="1"/>
</dbReference>
<accession>A0A402BCG4</accession>
<comment type="similarity">
    <text evidence="2">Belongs to the major facilitator superfamily. EmrB family.</text>
</comment>
<feature type="transmembrane region" description="Helical" evidence="8">
    <location>
        <begin position="339"/>
        <end position="357"/>
    </location>
</feature>
<feature type="transmembrane region" description="Helical" evidence="8">
    <location>
        <begin position="203"/>
        <end position="225"/>
    </location>
</feature>
<sequence>MASSSRLPVRIEYKWWVTIAVTLGMFMSLMDSTIVNVAIPQMQNAFGANLQAVQWVVTIYMLTQAAVIPVAPYLSITFGGKRAYVWTLSAFLLGSLLCGLAWDLPSLIFFRFIQGIGGGILLPMVMTLQYQAFPPEERGTAASVTGLALMVAPAFGPVLGGYLVGSFGWQWAFFINVPLGIIAVVMAQKLLRDTSAQPGTRFDALGFITAAGGSATLLYAISSVTNGGNPLWNILCFITGIILLSAFALIELSKVRHGQQPLLDLRRFGDRAFGFSVLALVFVAFIRFGILFLIPIYLQNLHQQSAFQAGIIQAAQAISTLAILPIGGRLADKLGPRPVVLAGLILLTASAALMVTLALDTAIWMIIGILLLSGGANALVQQIPVAAMSRIEKDEHKEVANGSTLVTVLHATAAPMGVAILASVVQVRSQHYLTSLSLQGLSGELLQHQSTLLGMHESFLLAAALAVVAFIVMCLVPRNRKSQRQPEQQEQTLLEEEMAI</sequence>
<dbReference type="InterPro" id="IPR036259">
    <property type="entry name" value="MFS_trans_sf"/>
</dbReference>
<dbReference type="SUPFAM" id="SSF103473">
    <property type="entry name" value="MFS general substrate transporter"/>
    <property type="match status" value="1"/>
</dbReference>
<keyword evidence="4" id="KW-1003">Cell membrane</keyword>
<dbReference type="Gene3D" id="1.20.1250.20">
    <property type="entry name" value="MFS general substrate transporter like domains"/>
    <property type="match status" value="1"/>
</dbReference>
<dbReference type="NCBIfam" id="TIGR00711">
    <property type="entry name" value="efflux_EmrB"/>
    <property type="match status" value="1"/>
</dbReference>
<evidence type="ECO:0000256" key="1">
    <source>
        <dbReference type="ARBA" id="ARBA00004651"/>
    </source>
</evidence>
<feature type="transmembrane region" description="Helical" evidence="8">
    <location>
        <begin position="83"/>
        <end position="102"/>
    </location>
</feature>
<dbReference type="PANTHER" id="PTHR42718:SF9">
    <property type="entry name" value="MAJOR FACILITATOR SUPERFAMILY MULTIDRUG TRANSPORTER MFSC"/>
    <property type="match status" value="1"/>
</dbReference>